<dbReference type="EMBL" id="CP000613">
    <property type="protein sequence ID" value="ACJ00126.1"/>
    <property type="molecule type" value="Genomic_DNA"/>
</dbReference>
<reference evidence="2 3" key="1">
    <citation type="journal article" date="2010" name="BMC Genomics">
        <title>Metabolic flexibility revealed in the genome of the cyst-forming alpha-1 proteobacterium Rhodospirillum centenum.</title>
        <authorList>
            <person name="Lu Y.K."/>
            <person name="Marden J."/>
            <person name="Han M."/>
            <person name="Swingley W.D."/>
            <person name="Mastrian S.D."/>
            <person name="Chowdhury S.R."/>
            <person name="Hao J."/>
            <person name="Helmy T."/>
            <person name="Kim S."/>
            <person name="Kurdoglu A.A."/>
            <person name="Matthies H.J."/>
            <person name="Rollo D."/>
            <person name="Stothard P."/>
            <person name="Blankenship R.E."/>
            <person name="Bauer C.E."/>
            <person name="Touchman J.W."/>
        </authorList>
    </citation>
    <scope>NUCLEOTIDE SEQUENCE [LARGE SCALE GENOMIC DNA]</scope>
    <source>
        <strain evidence="3">ATCC 51521 / SW</strain>
    </source>
</reference>
<evidence type="ECO:0000313" key="2">
    <source>
        <dbReference type="EMBL" id="ACJ00126.1"/>
    </source>
</evidence>
<organism evidence="2 3">
    <name type="scientific">Rhodospirillum centenum (strain ATCC 51521 / SW)</name>
    <dbReference type="NCBI Taxonomy" id="414684"/>
    <lineage>
        <taxon>Bacteria</taxon>
        <taxon>Pseudomonadati</taxon>
        <taxon>Pseudomonadota</taxon>
        <taxon>Alphaproteobacteria</taxon>
        <taxon>Rhodospirillales</taxon>
        <taxon>Rhodospirillaceae</taxon>
        <taxon>Rhodospirillum</taxon>
    </lineage>
</organism>
<name>B6IUE6_RHOCS</name>
<keyword evidence="3" id="KW-1185">Reference proteome</keyword>
<gene>
    <name evidence="2" type="ordered locus">RC1_2753</name>
</gene>
<dbReference type="KEGG" id="rce:RC1_2753"/>
<dbReference type="RefSeq" id="WP_012567906.1">
    <property type="nucleotide sequence ID" value="NC_011420.2"/>
</dbReference>
<dbReference type="Gene3D" id="1.10.1220.10">
    <property type="entry name" value="Met repressor-like"/>
    <property type="match status" value="1"/>
</dbReference>
<dbReference type="GO" id="GO:0006355">
    <property type="term" value="P:regulation of DNA-templated transcription"/>
    <property type="evidence" value="ECO:0007669"/>
    <property type="project" value="InterPro"/>
</dbReference>
<feature type="compositionally biased region" description="Basic and acidic residues" evidence="1">
    <location>
        <begin position="85"/>
        <end position="98"/>
    </location>
</feature>
<dbReference type="AlphaFoldDB" id="B6IUE6"/>
<dbReference type="InterPro" id="IPR010985">
    <property type="entry name" value="Ribbon_hlx_hlx"/>
</dbReference>
<dbReference type="Proteomes" id="UP000001591">
    <property type="component" value="Chromosome"/>
</dbReference>
<dbReference type="SUPFAM" id="SSF47598">
    <property type="entry name" value="Ribbon-helix-helix"/>
    <property type="match status" value="1"/>
</dbReference>
<dbReference type="STRING" id="414684.RC1_2753"/>
<proteinExistence type="predicted"/>
<dbReference type="OrthoDB" id="7579938at2"/>
<evidence type="ECO:0000256" key="1">
    <source>
        <dbReference type="SAM" id="MobiDB-lite"/>
    </source>
</evidence>
<accession>B6IUE6</accession>
<evidence type="ECO:0000313" key="3">
    <source>
        <dbReference type="Proteomes" id="UP000001591"/>
    </source>
</evidence>
<protein>
    <submittedName>
        <fullName evidence="2">Uncharacterized protein</fullName>
    </submittedName>
</protein>
<dbReference type="InterPro" id="IPR008651">
    <property type="entry name" value="Uncharacterised_HicB"/>
</dbReference>
<dbReference type="InterPro" id="IPR013321">
    <property type="entry name" value="Arc_rbn_hlx_hlx"/>
</dbReference>
<dbReference type="eggNOG" id="ENOG50339UW">
    <property type="taxonomic scope" value="Bacteria"/>
</dbReference>
<feature type="region of interest" description="Disordered" evidence="1">
    <location>
        <begin position="78"/>
        <end position="98"/>
    </location>
</feature>
<dbReference type="Pfam" id="PF05534">
    <property type="entry name" value="HicB"/>
    <property type="match status" value="1"/>
</dbReference>
<dbReference type="HOGENOM" id="CLU_173195_0_0_5"/>
<sequence length="98" mass="10718">MATVSNFALRVPPSMMQELKERAEKDETSVNQLIVMAIAEKLAALRTREYFALRQARAVPGDFERLLAKAGGASVREGDEIPEGWLERTGADGADAAR</sequence>